<dbReference type="Proteomes" id="UP000238261">
    <property type="component" value="Unassembled WGS sequence"/>
</dbReference>
<feature type="signal peptide" evidence="1">
    <location>
        <begin position="1"/>
        <end position="24"/>
    </location>
</feature>
<evidence type="ECO:0000313" key="2">
    <source>
        <dbReference type="EMBL" id="PPU98805.1"/>
    </source>
</evidence>
<accession>A0A2S7F040</accession>
<protein>
    <submittedName>
        <fullName evidence="2">Uncharacterized protein</fullName>
    </submittedName>
</protein>
<keyword evidence="1" id="KW-0732">Signal</keyword>
<organism evidence="2 3">
    <name type="scientific">Xanthomonas hyacinthi</name>
    <dbReference type="NCBI Taxonomy" id="56455"/>
    <lineage>
        <taxon>Bacteria</taxon>
        <taxon>Pseudomonadati</taxon>
        <taxon>Pseudomonadota</taxon>
        <taxon>Gammaproteobacteria</taxon>
        <taxon>Lysobacterales</taxon>
        <taxon>Lysobacteraceae</taxon>
        <taxon>Xanthomonas</taxon>
    </lineage>
</organism>
<dbReference type="AlphaFoldDB" id="A0A2S7F040"/>
<evidence type="ECO:0000256" key="1">
    <source>
        <dbReference type="SAM" id="SignalP"/>
    </source>
</evidence>
<proteinExistence type="predicted"/>
<keyword evidence="3" id="KW-1185">Reference proteome</keyword>
<name>A0A2S7F040_9XANT</name>
<comment type="caution">
    <text evidence="2">The sequence shown here is derived from an EMBL/GenBank/DDBJ whole genome shotgun (WGS) entry which is preliminary data.</text>
</comment>
<dbReference type="RefSeq" id="WP_104558221.1">
    <property type="nucleotide sequence ID" value="NZ_JBHRWS010000001.1"/>
</dbReference>
<reference evidence="3" key="1">
    <citation type="submission" date="2016-08" db="EMBL/GenBank/DDBJ databases">
        <authorList>
            <person name="Merda D."/>
            <person name="Briand M."/>
            <person name="Taghouti G."/>
            <person name="Carrere S."/>
            <person name="Gouzy J."/>
            <person name="Portier P."/>
            <person name="Jacques M.-A."/>
            <person name="Fischer-Le Saux M."/>
        </authorList>
    </citation>
    <scope>NUCLEOTIDE SEQUENCE [LARGE SCALE GENOMIC DNA]</scope>
    <source>
        <strain evidence="3">CFBP1156</strain>
    </source>
</reference>
<feature type="chain" id="PRO_5015759063" evidence="1">
    <location>
        <begin position="25"/>
        <end position="354"/>
    </location>
</feature>
<gene>
    <name evidence="2" type="ORF">XhyaCFBP1156_05320</name>
</gene>
<dbReference type="EMBL" id="MDEG01000003">
    <property type="protein sequence ID" value="PPU98805.1"/>
    <property type="molecule type" value="Genomic_DNA"/>
</dbReference>
<sequence>MARFRLSGVFLSICAALAAGTAGAQLAKSIRLESAPVGAQVFLLQGGGRKQVCATTPCDWQADFHSDRSVLRLGFELAGHEGATLEVSAGPSHVKASLKAEKSAVRAPAQTARVQQLQSRLMPAIAEAVRVGEANSKVSRSSGSASLREIGGRTYVYLPLKVWNLEPFIVDGKGSLVRAMWMSSGGGYDAMLEDRLAGEGIDGTIVEATIGGPADSGFSVAGQAEAETEMTCIPGTVMVYQSCATQAPTYETSCYNGTCSTRQSGTHCAPGNVAQYNACATRAPVTKYTVKADPRIGITPQSNARGARLIGISHWSGSDSQGAPTWLQADASGRVVHVAGPPPSAALKRDLGLP</sequence>
<evidence type="ECO:0000313" key="3">
    <source>
        <dbReference type="Proteomes" id="UP000238261"/>
    </source>
</evidence>